<feature type="compositionally biased region" description="Low complexity" evidence="1">
    <location>
        <begin position="13"/>
        <end position="25"/>
    </location>
</feature>
<dbReference type="AlphaFoldDB" id="A0A6B0RLX2"/>
<protein>
    <submittedName>
        <fullName evidence="2">Uncharacterized protein</fullName>
    </submittedName>
</protein>
<keyword evidence="3" id="KW-1185">Reference proteome</keyword>
<gene>
    <name evidence="2" type="ORF">E5288_WYG016339</name>
</gene>
<proteinExistence type="predicted"/>
<comment type="caution">
    <text evidence="2">The sequence shown here is derived from an EMBL/GenBank/DDBJ whole genome shotgun (WGS) entry which is preliminary data.</text>
</comment>
<dbReference type="Proteomes" id="UP000322234">
    <property type="component" value="Unassembled WGS sequence"/>
</dbReference>
<dbReference type="EMBL" id="VBQZ03000064">
    <property type="protein sequence ID" value="MXQ90512.1"/>
    <property type="molecule type" value="Genomic_DNA"/>
</dbReference>
<organism evidence="2 3">
    <name type="scientific">Bos mutus</name>
    <name type="common">wild yak</name>
    <dbReference type="NCBI Taxonomy" id="72004"/>
    <lineage>
        <taxon>Eukaryota</taxon>
        <taxon>Metazoa</taxon>
        <taxon>Chordata</taxon>
        <taxon>Craniata</taxon>
        <taxon>Vertebrata</taxon>
        <taxon>Euteleostomi</taxon>
        <taxon>Mammalia</taxon>
        <taxon>Eutheria</taxon>
        <taxon>Laurasiatheria</taxon>
        <taxon>Artiodactyla</taxon>
        <taxon>Ruminantia</taxon>
        <taxon>Pecora</taxon>
        <taxon>Bovidae</taxon>
        <taxon>Bovinae</taxon>
        <taxon>Bos</taxon>
    </lineage>
</organism>
<name>A0A6B0RLX2_9CETA</name>
<evidence type="ECO:0000256" key="1">
    <source>
        <dbReference type="SAM" id="MobiDB-lite"/>
    </source>
</evidence>
<evidence type="ECO:0000313" key="2">
    <source>
        <dbReference type="EMBL" id="MXQ90512.1"/>
    </source>
</evidence>
<evidence type="ECO:0000313" key="3">
    <source>
        <dbReference type="Proteomes" id="UP000322234"/>
    </source>
</evidence>
<feature type="region of interest" description="Disordered" evidence="1">
    <location>
        <begin position="1"/>
        <end position="51"/>
    </location>
</feature>
<sequence>MVPGYHHSGQSTAEAPTAAVLPAAPRVQALGGNPEPQGSRGCPALASPSAGQRFTRKGTSIWGSAAAEGPPPLQVLLWVVLWWV</sequence>
<accession>A0A6B0RLX2</accession>
<reference evidence="2" key="1">
    <citation type="submission" date="2019-10" db="EMBL/GenBank/DDBJ databases">
        <title>The sequence and de novo assembly of the wild yak genome.</title>
        <authorList>
            <person name="Liu Y."/>
        </authorList>
    </citation>
    <scope>NUCLEOTIDE SEQUENCE [LARGE SCALE GENOMIC DNA]</scope>
    <source>
        <strain evidence="2">WY2019</strain>
    </source>
</reference>